<evidence type="ECO:0000313" key="1">
    <source>
        <dbReference type="Proteomes" id="UP000095283"/>
    </source>
</evidence>
<protein>
    <submittedName>
        <fullName evidence="2">Transcriptional regulator</fullName>
    </submittedName>
</protein>
<keyword evidence="1" id="KW-1185">Reference proteome</keyword>
<dbReference type="WBParaSite" id="Hba_02937">
    <property type="protein sequence ID" value="Hba_02937"/>
    <property type="gene ID" value="Hba_02937"/>
</dbReference>
<name>A0A1I7WDG6_HETBA</name>
<proteinExistence type="predicted"/>
<dbReference type="AlphaFoldDB" id="A0A1I7WDG6"/>
<sequence>MPSAGHLASRTAPPEGHCSRRADHAACRCTGFWSRASRRCTRFSCLVLCPRAVDPAQQRIPVADHALALGVQIGAFVGRQAGVDVGALELAELADLVVQLLQLADHALHVRRQMTNVTQRNVSRVENVLRRPADVAVGVLQRVAVSTILLSRPRFDDLRTDVVLGHTPSFGLLGFCLKLVATGTRKAPPTARPPSTIRPHSGNRFCARSGISA</sequence>
<reference evidence="2" key="1">
    <citation type="submission" date="2016-11" db="UniProtKB">
        <authorList>
            <consortium name="WormBaseParasite"/>
        </authorList>
    </citation>
    <scope>IDENTIFICATION</scope>
</reference>
<accession>A0A1I7WDG6</accession>
<evidence type="ECO:0000313" key="2">
    <source>
        <dbReference type="WBParaSite" id="Hba_02937"/>
    </source>
</evidence>
<dbReference type="Proteomes" id="UP000095283">
    <property type="component" value="Unplaced"/>
</dbReference>
<organism evidence="1 2">
    <name type="scientific">Heterorhabditis bacteriophora</name>
    <name type="common">Entomopathogenic nematode worm</name>
    <dbReference type="NCBI Taxonomy" id="37862"/>
    <lineage>
        <taxon>Eukaryota</taxon>
        <taxon>Metazoa</taxon>
        <taxon>Ecdysozoa</taxon>
        <taxon>Nematoda</taxon>
        <taxon>Chromadorea</taxon>
        <taxon>Rhabditida</taxon>
        <taxon>Rhabditina</taxon>
        <taxon>Rhabditomorpha</taxon>
        <taxon>Strongyloidea</taxon>
        <taxon>Heterorhabditidae</taxon>
        <taxon>Heterorhabditis</taxon>
    </lineage>
</organism>